<dbReference type="GO" id="GO:0005811">
    <property type="term" value="C:lipid droplet"/>
    <property type="evidence" value="ECO:0007669"/>
    <property type="project" value="TreeGrafter"/>
</dbReference>
<dbReference type="Pfam" id="PF05057">
    <property type="entry name" value="DUF676"/>
    <property type="match status" value="1"/>
</dbReference>
<keyword evidence="3" id="KW-0472">Membrane</keyword>
<evidence type="ECO:0000256" key="2">
    <source>
        <dbReference type="ARBA" id="ARBA00022963"/>
    </source>
</evidence>
<evidence type="ECO:0000256" key="1">
    <source>
        <dbReference type="ARBA" id="ARBA00007920"/>
    </source>
</evidence>
<accession>A0AAV5QXT8</accession>
<comment type="caution">
    <text evidence="5">The sequence shown here is derived from an EMBL/GenBank/DDBJ whole genome shotgun (WGS) entry which is preliminary data.</text>
</comment>
<keyword evidence="2" id="KW-0443">Lipid metabolism</keyword>
<dbReference type="InterPro" id="IPR044294">
    <property type="entry name" value="Lipase-like"/>
</dbReference>
<dbReference type="PANTHER" id="PTHR12482">
    <property type="entry name" value="LIPASE ROG1-RELATED-RELATED"/>
    <property type="match status" value="1"/>
</dbReference>
<feature type="domain" description="DUF676" evidence="4">
    <location>
        <begin position="8"/>
        <end position="207"/>
    </location>
</feature>
<keyword evidence="3" id="KW-0812">Transmembrane</keyword>
<evidence type="ECO:0000313" key="5">
    <source>
        <dbReference type="EMBL" id="GMM43748.1"/>
    </source>
</evidence>
<keyword evidence="2" id="KW-0442">Lipid degradation</keyword>
<dbReference type="PANTHER" id="PTHR12482:SF65">
    <property type="entry name" value="ESTERASE, PUTATIVE (AFU_ORTHOLOGUE AFUA_3G12320)-RELATED"/>
    <property type="match status" value="1"/>
</dbReference>
<organism evidence="5 6">
    <name type="scientific">Pichia kluyveri</name>
    <name type="common">Yeast</name>
    <dbReference type="NCBI Taxonomy" id="36015"/>
    <lineage>
        <taxon>Eukaryota</taxon>
        <taxon>Fungi</taxon>
        <taxon>Dikarya</taxon>
        <taxon>Ascomycota</taxon>
        <taxon>Saccharomycotina</taxon>
        <taxon>Pichiomycetes</taxon>
        <taxon>Pichiales</taxon>
        <taxon>Pichiaceae</taxon>
        <taxon>Pichia</taxon>
    </lineage>
</organism>
<dbReference type="SUPFAM" id="SSF53474">
    <property type="entry name" value="alpha/beta-Hydrolases"/>
    <property type="match status" value="1"/>
</dbReference>
<dbReference type="InterPro" id="IPR029058">
    <property type="entry name" value="AB_hydrolase_fold"/>
</dbReference>
<dbReference type="EMBL" id="BTGB01000001">
    <property type="protein sequence ID" value="GMM43748.1"/>
    <property type="molecule type" value="Genomic_DNA"/>
</dbReference>
<feature type="transmembrane region" description="Helical" evidence="3">
    <location>
        <begin position="307"/>
        <end position="327"/>
    </location>
</feature>
<keyword evidence="6" id="KW-1185">Reference proteome</keyword>
<dbReference type="GO" id="GO:0004622">
    <property type="term" value="F:phosphatidylcholine lysophospholipase activity"/>
    <property type="evidence" value="ECO:0007669"/>
    <property type="project" value="TreeGrafter"/>
</dbReference>
<keyword evidence="3" id="KW-1133">Transmembrane helix</keyword>
<sequence>MNNNNTPSNCHLIILTHGLVGTSEHFDYIDETLLNHLTLNHPDKHFRTFKTKSNEKFKTYDGIDLCGSRVADEIIYETARLQQYENLKVTEISIIGYSLGGLITRFAIGILSYKKYFDSITPVNFVTFCSPHVGVLTPGTTLSIKSFNKFVPYLLGNSGKQIFLKDSIKFDNTNISLLELMANKNSIFYKGLQQFKYKSLYSNIRSDIRTSWWTSGISYINPFEILDKNQSVKIDDDGFINFPNDSKFELSFVENYGPVLLDVNKPIKFTGLIDYNIKSSSNSSTLNINNDIEENEVKIFFQRKFKWLVLIFNTFIYIPMWVCWFLLMSMLQVSTSFIRVTKESAKLKDNFYIYQIIDQVTTTVSNTIPPLCSNPTTPVLEPCLSNTYVEELTKLENEVHDQGDVFLDSVFDAVTAPKDLNKSIFNQPLQGENILETSINKICSIPIDDIENWQKDYKILGQTREEAFQYYQILKSFKMNMSPAQRTIVKNLNDLNWNKYPIYITKTNATHAAAIYRHNDKNFEEGKIVVEHFCEKVFKIN</sequence>
<dbReference type="GO" id="GO:0016042">
    <property type="term" value="P:lipid catabolic process"/>
    <property type="evidence" value="ECO:0007669"/>
    <property type="project" value="UniProtKB-KW"/>
</dbReference>
<dbReference type="AlphaFoldDB" id="A0AAV5QXT8"/>
<protein>
    <recommendedName>
        <fullName evidence="4">DUF676 domain-containing protein</fullName>
    </recommendedName>
</protein>
<comment type="similarity">
    <text evidence="1">Belongs to the putative lipase ROG1 family.</text>
</comment>
<evidence type="ECO:0000259" key="4">
    <source>
        <dbReference type="Pfam" id="PF05057"/>
    </source>
</evidence>
<dbReference type="GO" id="GO:0047372">
    <property type="term" value="F:monoacylglycerol lipase activity"/>
    <property type="evidence" value="ECO:0007669"/>
    <property type="project" value="TreeGrafter"/>
</dbReference>
<evidence type="ECO:0000256" key="3">
    <source>
        <dbReference type="SAM" id="Phobius"/>
    </source>
</evidence>
<reference evidence="5 6" key="1">
    <citation type="journal article" date="2023" name="Elife">
        <title>Identification of key yeast species and microbe-microbe interactions impacting larval growth of Drosophila in the wild.</title>
        <authorList>
            <person name="Mure A."/>
            <person name="Sugiura Y."/>
            <person name="Maeda R."/>
            <person name="Honda K."/>
            <person name="Sakurai N."/>
            <person name="Takahashi Y."/>
            <person name="Watada M."/>
            <person name="Katoh T."/>
            <person name="Gotoh A."/>
            <person name="Gotoh Y."/>
            <person name="Taniguchi I."/>
            <person name="Nakamura K."/>
            <person name="Hayashi T."/>
            <person name="Katayama T."/>
            <person name="Uemura T."/>
            <person name="Hattori Y."/>
        </authorList>
    </citation>
    <scope>NUCLEOTIDE SEQUENCE [LARGE SCALE GENOMIC DNA]</scope>
    <source>
        <strain evidence="5 6">PK-24</strain>
    </source>
</reference>
<dbReference type="Gene3D" id="3.40.50.1820">
    <property type="entry name" value="alpha/beta hydrolase"/>
    <property type="match status" value="1"/>
</dbReference>
<evidence type="ECO:0000313" key="6">
    <source>
        <dbReference type="Proteomes" id="UP001378960"/>
    </source>
</evidence>
<proteinExistence type="inferred from homology"/>
<gene>
    <name evidence="5" type="ORF">DAPK24_003230</name>
</gene>
<name>A0AAV5QXT8_PICKL</name>
<dbReference type="InterPro" id="IPR007751">
    <property type="entry name" value="DUF676_lipase-like"/>
</dbReference>
<dbReference type="Proteomes" id="UP001378960">
    <property type="component" value="Unassembled WGS sequence"/>
</dbReference>